<protein>
    <submittedName>
        <fullName evidence="2">Uncharacterized protein</fullName>
    </submittedName>
</protein>
<proteinExistence type="predicted"/>
<accession>A0AA88J0D8</accession>
<comment type="caution">
    <text evidence="2">The sequence shown here is derived from an EMBL/GenBank/DDBJ whole genome shotgun (WGS) entry which is preliminary data.</text>
</comment>
<reference evidence="2" key="1">
    <citation type="submission" date="2023-07" db="EMBL/GenBank/DDBJ databases">
        <title>draft genome sequence of fig (Ficus carica).</title>
        <authorList>
            <person name="Takahashi T."/>
            <person name="Nishimura K."/>
        </authorList>
    </citation>
    <scope>NUCLEOTIDE SEQUENCE</scope>
</reference>
<sequence>MMCPLLEMAGLRWSIELALASQQAWLACLPSKARKHEVHSCPILPSSKAREACSSRLGTMRCPLPRLAGLRWSLELLLTNKQG</sequence>
<name>A0AA88J0D8_FICCA</name>
<feature type="signal peptide" evidence="1">
    <location>
        <begin position="1"/>
        <end position="20"/>
    </location>
</feature>
<gene>
    <name evidence="2" type="ORF">TIFTF001_028662</name>
</gene>
<dbReference type="Proteomes" id="UP001187192">
    <property type="component" value="Unassembled WGS sequence"/>
</dbReference>
<keyword evidence="3" id="KW-1185">Reference proteome</keyword>
<evidence type="ECO:0000313" key="2">
    <source>
        <dbReference type="EMBL" id="GMN59554.1"/>
    </source>
</evidence>
<evidence type="ECO:0000313" key="3">
    <source>
        <dbReference type="Proteomes" id="UP001187192"/>
    </source>
</evidence>
<evidence type="ECO:0000256" key="1">
    <source>
        <dbReference type="SAM" id="SignalP"/>
    </source>
</evidence>
<dbReference type="EMBL" id="BTGU01000088">
    <property type="protein sequence ID" value="GMN59554.1"/>
    <property type="molecule type" value="Genomic_DNA"/>
</dbReference>
<dbReference type="AlphaFoldDB" id="A0AA88J0D8"/>
<organism evidence="2 3">
    <name type="scientific">Ficus carica</name>
    <name type="common">Common fig</name>
    <dbReference type="NCBI Taxonomy" id="3494"/>
    <lineage>
        <taxon>Eukaryota</taxon>
        <taxon>Viridiplantae</taxon>
        <taxon>Streptophyta</taxon>
        <taxon>Embryophyta</taxon>
        <taxon>Tracheophyta</taxon>
        <taxon>Spermatophyta</taxon>
        <taxon>Magnoliopsida</taxon>
        <taxon>eudicotyledons</taxon>
        <taxon>Gunneridae</taxon>
        <taxon>Pentapetalae</taxon>
        <taxon>rosids</taxon>
        <taxon>fabids</taxon>
        <taxon>Rosales</taxon>
        <taxon>Moraceae</taxon>
        <taxon>Ficeae</taxon>
        <taxon>Ficus</taxon>
    </lineage>
</organism>
<feature type="chain" id="PRO_5041686987" evidence="1">
    <location>
        <begin position="21"/>
        <end position="83"/>
    </location>
</feature>
<keyword evidence="1" id="KW-0732">Signal</keyword>